<feature type="compositionally biased region" description="Polar residues" evidence="1">
    <location>
        <begin position="57"/>
        <end position="68"/>
    </location>
</feature>
<sequence>MPNRKLLPLFALAASAAIVPLQADPKLDEILAELQSLKGEVAALNQRVEALEKQESQELASPTTSPSKGNKKWIDSMRVELKKAEVRASGPWTNMTPWEKIENGMEEEEVVELLGEPTARKFSVRRDTDEILVYEGDLEGNGELIEGEVRIYKGKVRRFTVPDFPSE</sequence>
<feature type="chain" id="PRO_5031366736" description="Type IV pilus biogenesis protein PilP" evidence="2">
    <location>
        <begin position="24"/>
        <end position="167"/>
    </location>
</feature>
<gene>
    <name evidence="3" type="ORF">H5P27_11395</name>
</gene>
<comment type="caution">
    <text evidence="3">The sequence shown here is derived from an EMBL/GenBank/DDBJ whole genome shotgun (WGS) entry which is preliminary data.</text>
</comment>
<evidence type="ECO:0000256" key="1">
    <source>
        <dbReference type="SAM" id="MobiDB-lite"/>
    </source>
</evidence>
<dbReference type="EMBL" id="JACHVC010000012">
    <property type="protein sequence ID" value="MBC2606647.1"/>
    <property type="molecule type" value="Genomic_DNA"/>
</dbReference>
<keyword evidence="2" id="KW-0732">Signal</keyword>
<protein>
    <recommendedName>
        <fullName evidence="5">Type IV pilus biogenesis protein PilP</fullName>
    </recommendedName>
</protein>
<feature type="signal peptide" evidence="2">
    <location>
        <begin position="1"/>
        <end position="23"/>
    </location>
</feature>
<evidence type="ECO:0000313" key="3">
    <source>
        <dbReference type="EMBL" id="MBC2606647.1"/>
    </source>
</evidence>
<dbReference type="AlphaFoldDB" id="A0A7X1B6X8"/>
<proteinExistence type="predicted"/>
<name>A0A7X1B6X8_9BACT</name>
<feature type="region of interest" description="Disordered" evidence="1">
    <location>
        <begin position="53"/>
        <end position="72"/>
    </location>
</feature>
<keyword evidence="4" id="KW-1185">Reference proteome</keyword>
<dbReference type="Proteomes" id="UP000526501">
    <property type="component" value="Unassembled WGS sequence"/>
</dbReference>
<accession>A0A7X1B6X8</accession>
<reference evidence="3 4" key="1">
    <citation type="submission" date="2020-07" db="EMBL/GenBank/DDBJ databases">
        <authorList>
            <person name="Feng X."/>
        </authorList>
    </citation>
    <scope>NUCLEOTIDE SEQUENCE [LARGE SCALE GENOMIC DNA]</scope>
    <source>
        <strain evidence="3 4">JCM23202</strain>
    </source>
</reference>
<organism evidence="3 4">
    <name type="scientific">Pelagicoccus albus</name>
    <dbReference type="NCBI Taxonomy" id="415222"/>
    <lineage>
        <taxon>Bacteria</taxon>
        <taxon>Pseudomonadati</taxon>
        <taxon>Verrucomicrobiota</taxon>
        <taxon>Opitutia</taxon>
        <taxon>Puniceicoccales</taxon>
        <taxon>Pelagicoccaceae</taxon>
        <taxon>Pelagicoccus</taxon>
    </lineage>
</organism>
<evidence type="ECO:0000256" key="2">
    <source>
        <dbReference type="SAM" id="SignalP"/>
    </source>
</evidence>
<evidence type="ECO:0000313" key="4">
    <source>
        <dbReference type="Proteomes" id="UP000526501"/>
    </source>
</evidence>
<evidence type="ECO:0008006" key="5">
    <source>
        <dbReference type="Google" id="ProtNLM"/>
    </source>
</evidence>
<dbReference type="RefSeq" id="WP_185660515.1">
    <property type="nucleotide sequence ID" value="NZ_CAWPOO010000012.1"/>
</dbReference>